<name>A0ABP8RBN2_9MYCO</name>
<keyword evidence="2" id="KW-1185">Reference proteome</keyword>
<evidence type="ECO:0000313" key="2">
    <source>
        <dbReference type="Proteomes" id="UP001501417"/>
    </source>
</evidence>
<accession>A0ABP8RBN2</accession>
<evidence type="ECO:0008006" key="3">
    <source>
        <dbReference type="Google" id="ProtNLM"/>
    </source>
</evidence>
<reference evidence="2" key="1">
    <citation type="journal article" date="2019" name="Int. J. Syst. Evol. Microbiol.">
        <title>The Global Catalogue of Microorganisms (GCM) 10K type strain sequencing project: providing services to taxonomists for standard genome sequencing and annotation.</title>
        <authorList>
            <consortium name="The Broad Institute Genomics Platform"/>
            <consortium name="The Broad Institute Genome Sequencing Center for Infectious Disease"/>
            <person name="Wu L."/>
            <person name="Ma J."/>
        </authorList>
    </citation>
    <scope>NUCLEOTIDE SEQUENCE [LARGE SCALE GENOMIC DNA]</scope>
    <source>
        <strain evidence="2">JCM 17782</strain>
    </source>
</reference>
<sequence>MTDIDYALAWDFIDPADGKPRQLRFRRNFAPRNDPRIFDGTGQLVAVVADGHRADNGDEVAISRPGVLFDDVEAALEGWQEWATLHSDANGIDRTMNLAAIRDRIRAAALT</sequence>
<dbReference type="RefSeq" id="WP_031354514.1">
    <property type="nucleotide sequence ID" value="NZ_BAABGF010000007.1"/>
</dbReference>
<proteinExistence type="predicted"/>
<comment type="caution">
    <text evidence="1">The sequence shown here is derived from an EMBL/GenBank/DDBJ whole genome shotgun (WGS) entry which is preliminary data.</text>
</comment>
<protein>
    <recommendedName>
        <fullName evidence="3">Translation initiation factor 2</fullName>
    </recommendedName>
</protein>
<organism evidence="1 2">
    <name type="scientific">Mycobacterium paraffinicum</name>
    <dbReference type="NCBI Taxonomy" id="53378"/>
    <lineage>
        <taxon>Bacteria</taxon>
        <taxon>Bacillati</taxon>
        <taxon>Actinomycetota</taxon>
        <taxon>Actinomycetes</taxon>
        <taxon>Mycobacteriales</taxon>
        <taxon>Mycobacteriaceae</taxon>
        <taxon>Mycobacterium</taxon>
    </lineage>
</organism>
<dbReference type="Proteomes" id="UP001501417">
    <property type="component" value="Unassembled WGS sequence"/>
</dbReference>
<evidence type="ECO:0000313" key="1">
    <source>
        <dbReference type="EMBL" id="GAA4534365.1"/>
    </source>
</evidence>
<gene>
    <name evidence="1" type="ORF">GCM10023161_06460</name>
</gene>
<dbReference type="EMBL" id="BAABGF010000007">
    <property type="protein sequence ID" value="GAA4534365.1"/>
    <property type="molecule type" value="Genomic_DNA"/>
</dbReference>